<accession>A0A9X2NJM3</accession>
<dbReference type="AlphaFoldDB" id="A0A9X2NJM3"/>
<evidence type="ECO:0008006" key="3">
    <source>
        <dbReference type="Google" id="ProtNLM"/>
    </source>
</evidence>
<dbReference type="RefSeq" id="WP_257925564.1">
    <property type="nucleotide sequence ID" value="NZ_JAMXQV010000029.1"/>
</dbReference>
<proteinExistence type="predicted"/>
<dbReference type="Proteomes" id="UP001144096">
    <property type="component" value="Unassembled WGS sequence"/>
</dbReference>
<dbReference type="EMBL" id="JAMXQV010000029">
    <property type="protein sequence ID" value="MCR6488997.1"/>
    <property type="molecule type" value="Genomic_DNA"/>
</dbReference>
<gene>
    <name evidence="1" type="ORF">M8542_39825</name>
</gene>
<evidence type="ECO:0000313" key="1">
    <source>
        <dbReference type="EMBL" id="MCR6488997.1"/>
    </source>
</evidence>
<comment type="caution">
    <text evidence="1">The sequence shown here is derived from an EMBL/GenBank/DDBJ whole genome shotgun (WGS) entry which is preliminary data.</text>
</comment>
<organism evidence="1 2">
    <name type="scientific">Amycolatopsis iheyensis</name>
    <dbReference type="NCBI Taxonomy" id="2945988"/>
    <lineage>
        <taxon>Bacteria</taxon>
        <taxon>Bacillati</taxon>
        <taxon>Actinomycetota</taxon>
        <taxon>Actinomycetes</taxon>
        <taxon>Pseudonocardiales</taxon>
        <taxon>Pseudonocardiaceae</taxon>
        <taxon>Amycolatopsis</taxon>
    </lineage>
</organism>
<reference evidence="1" key="1">
    <citation type="submission" date="2022-06" db="EMBL/GenBank/DDBJ databases">
        <title>Amycolatopsis iheyaensis sp. nov., a new species of the genus Amycolatopsis isolated from soil in Iheya island, Japan.</title>
        <authorList>
            <person name="Ngamcharungchit C."/>
            <person name="Kanto H."/>
            <person name="Take A."/>
            <person name="Intra B."/>
            <person name="Matsumoto A."/>
            <person name="Panbangred W."/>
            <person name="Inahashi Y."/>
        </authorList>
    </citation>
    <scope>NUCLEOTIDE SEQUENCE</scope>
    <source>
        <strain evidence="1">OK19-0408</strain>
    </source>
</reference>
<protein>
    <recommendedName>
        <fullName evidence="3">STAS domain-containing protein</fullName>
    </recommendedName>
</protein>
<name>A0A9X2NJM3_9PSEU</name>
<sequence>MRRDSQPACHLRVADGAISLHVVGAVPEEIGAAQVIGELAEAIELCHGTVLLDLTRCRIDRDLAVTVVHEARVQAGQCRCRLRVLAGDPNVAAAVTRAAAERTAHPVGVR</sequence>
<keyword evidence="2" id="KW-1185">Reference proteome</keyword>
<evidence type="ECO:0000313" key="2">
    <source>
        <dbReference type="Proteomes" id="UP001144096"/>
    </source>
</evidence>